<dbReference type="InterPro" id="IPR050739">
    <property type="entry name" value="MFP"/>
</dbReference>
<name>A0ABX2G6Q9_9BURK</name>
<evidence type="ECO:0000259" key="2">
    <source>
        <dbReference type="Pfam" id="PF25885"/>
    </source>
</evidence>
<dbReference type="SUPFAM" id="SSF111369">
    <property type="entry name" value="HlyD-like secretion proteins"/>
    <property type="match status" value="3"/>
</dbReference>
<organism evidence="3 4">
    <name type="scientific">Sphaerotilus uruguayifluvii</name>
    <dbReference type="NCBI Taxonomy" id="2735897"/>
    <lineage>
        <taxon>Bacteria</taxon>
        <taxon>Pseudomonadati</taxon>
        <taxon>Pseudomonadota</taxon>
        <taxon>Betaproteobacteria</taxon>
        <taxon>Burkholderiales</taxon>
        <taxon>Sphaerotilaceae</taxon>
        <taxon>Sphaerotilus</taxon>
    </lineage>
</organism>
<reference evidence="3 4" key="1">
    <citation type="submission" date="2020-05" db="EMBL/GenBank/DDBJ databases">
        <title>Genomic Encyclopedia of Type Strains, Phase IV (KMG-V): Genome sequencing to study the core and pangenomes of soil and plant-associated prokaryotes.</title>
        <authorList>
            <person name="Whitman W."/>
        </authorList>
    </citation>
    <scope>NUCLEOTIDE SEQUENCE [LARGE SCALE GENOMIC DNA]</scope>
    <source>
        <strain evidence="3 4">C29</strain>
    </source>
</reference>
<keyword evidence="4" id="KW-1185">Reference proteome</keyword>
<dbReference type="PANTHER" id="PTHR30386:SF19">
    <property type="entry name" value="MULTIDRUG EXPORT PROTEIN EMRA-RELATED"/>
    <property type="match status" value="1"/>
</dbReference>
<evidence type="ECO:0000313" key="4">
    <source>
        <dbReference type="Proteomes" id="UP001516061"/>
    </source>
</evidence>
<dbReference type="Proteomes" id="UP001516061">
    <property type="component" value="Unassembled WGS sequence"/>
</dbReference>
<dbReference type="Pfam" id="PF25885">
    <property type="entry name" value="HH_EMRA"/>
    <property type="match status" value="1"/>
</dbReference>
<dbReference type="PANTHER" id="PTHR30386">
    <property type="entry name" value="MEMBRANE FUSION SUBUNIT OF EMRAB-TOLC MULTIDRUG EFFLUX PUMP"/>
    <property type="match status" value="1"/>
</dbReference>
<dbReference type="EMBL" id="JABSNM010000012">
    <property type="protein sequence ID" value="NRT57065.1"/>
    <property type="molecule type" value="Genomic_DNA"/>
</dbReference>
<protein>
    <submittedName>
        <fullName evidence="3">Membrane fusion protein (Multidrug efflux system)</fullName>
    </submittedName>
</protein>
<feature type="domain" description="Multidrug export protein EmrA/FarA alpha-helical hairpin" evidence="2">
    <location>
        <begin position="96"/>
        <end position="231"/>
    </location>
</feature>
<gene>
    <name evidence="3" type="ORF">HNQ01_002814</name>
</gene>
<evidence type="ECO:0000256" key="1">
    <source>
        <dbReference type="ARBA" id="ARBA00004196"/>
    </source>
</evidence>
<proteinExistence type="predicted"/>
<comment type="caution">
    <text evidence="3">The sequence shown here is derived from an EMBL/GenBank/DDBJ whole genome shotgun (WGS) entry which is preliminary data.</text>
</comment>
<sequence>MSSQPPVSPAAAAPAAAPAARRRALIGITAAALLAGGAWAAWWSLVARHSESTDNAYVQARVVQVTAQTGGTVVAIEADDTDHVRAGQRLLKLDPTDAKLALEQAQAQLAQTVREVRQIHSGSDALAAQITLREAELKRLQADMARAQADVDRRAGLVDSGAVGREEFQHATAQLAAARSAVESARAALATAREQQRGSGMLVEGGPIESLPQVQRAAAKVREAWIALRRTELPAPLEGHVARRSVQLGQRLQAGAPVMSVVDLAGVWVDANFKEGQLRNLRLGQPAELVADVYGSKVVYHGRVAGLGAGTGAAFSLLPAQNATGNWIKVVQRVPVRIELDPKEIAAHPLRVGLSMNVTVDVEKQDGALLAPVSAARADHTDVYDGLDREAEADVQRIIAANRGAALPGVAASRPAARPLTLAPAASPLAGVSRSPSA</sequence>
<dbReference type="Gene3D" id="1.10.287.470">
    <property type="entry name" value="Helix hairpin bin"/>
    <property type="match status" value="1"/>
</dbReference>
<accession>A0ABX2G6Q9</accession>
<evidence type="ECO:0000313" key="3">
    <source>
        <dbReference type="EMBL" id="NRT57065.1"/>
    </source>
</evidence>
<comment type="subcellular location">
    <subcellularLocation>
        <location evidence="1">Cell envelope</location>
    </subcellularLocation>
</comment>
<dbReference type="InterPro" id="IPR058633">
    <property type="entry name" value="EmrA/FarA_HH"/>
</dbReference>
<dbReference type="Gene3D" id="2.40.30.170">
    <property type="match status" value="1"/>
</dbReference>
<dbReference type="RefSeq" id="WP_173806075.1">
    <property type="nucleotide sequence ID" value="NZ_JABSNM010000012.1"/>
</dbReference>
<dbReference type="Gene3D" id="2.40.50.100">
    <property type="match status" value="1"/>
</dbReference>